<feature type="domain" description="Methanogenesis regulatory protein FilR1 middle" evidence="1">
    <location>
        <begin position="124"/>
        <end position="252"/>
    </location>
</feature>
<dbReference type="Pfam" id="PF25213">
    <property type="entry name" value="HVO_A0261_N"/>
    <property type="match status" value="1"/>
</dbReference>
<evidence type="ECO:0000313" key="4">
    <source>
        <dbReference type="Proteomes" id="UP000198876"/>
    </source>
</evidence>
<reference evidence="4" key="1">
    <citation type="submission" date="2016-10" db="EMBL/GenBank/DDBJ databases">
        <authorList>
            <person name="Varghese N."/>
            <person name="Submissions S."/>
        </authorList>
    </citation>
    <scope>NUCLEOTIDE SEQUENCE [LARGE SCALE GENOMIC DNA]</scope>
    <source>
        <strain evidence="4">CGMCC 1.7739</strain>
    </source>
</reference>
<sequence>MSAREAIAFLVGSESRVAILRSLCDASRSPTELADACSCARETAQRTVSAFVERGWAAKVTDEGTYGLTPAGEMVADGYEEFESTVDVAEELSVFLSHVSGIEFDLDPDVLRALNATTATKGDPHAAIDRLLEVLGDEPPDSFYGITPIVSGIVNKGAKEVVGPDSTFELIIDESTLELSAEEYPEALETAHELDQFDLLVSPEDVTFGLLIIDGHVLVGAYDEMGNLVSSVDGTHERFVSWAEDVYARYREVSTRSTDEPTPRDTGNGS</sequence>
<evidence type="ECO:0000313" key="3">
    <source>
        <dbReference type="EMBL" id="SFG81696.1"/>
    </source>
</evidence>
<dbReference type="InterPro" id="IPR036388">
    <property type="entry name" value="WH-like_DNA-bd_sf"/>
</dbReference>
<name>A0A1I2V395_9EURY</name>
<proteinExistence type="predicted"/>
<organism evidence="3 4">
    <name type="scientific">Halopelagius inordinatus</name>
    <dbReference type="NCBI Taxonomy" id="553467"/>
    <lineage>
        <taxon>Archaea</taxon>
        <taxon>Methanobacteriati</taxon>
        <taxon>Methanobacteriota</taxon>
        <taxon>Stenosarchaea group</taxon>
        <taxon>Halobacteria</taxon>
        <taxon>Halobacteriales</taxon>
        <taxon>Haloferacaceae</taxon>
    </lineage>
</organism>
<evidence type="ECO:0000259" key="2">
    <source>
        <dbReference type="Pfam" id="PF25213"/>
    </source>
</evidence>
<dbReference type="Pfam" id="PF08350">
    <property type="entry name" value="FilR1_middle"/>
    <property type="match status" value="1"/>
</dbReference>
<gene>
    <name evidence="3" type="ORF">SAMN04488063_3044</name>
</gene>
<dbReference type="Proteomes" id="UP000198876">
    <property type="component" value="Unassembled WGS sequence"/>
</dbReference>
<dbReference type="OrthoDB" id="330490at2157"/>
<dbReference type="InterPro" id="IPR013561">
    <property type="entry name" value="FilR1_middle_dom"/>
</dbReference>
<accession>A0A1I2V395</accession>
<dbReference type="AlphaFoldDB" id="A0A1I2V395"/>
<dbReference type="RefSeq" id="WP_092893407.1">
    <property type="nucleotide sequence ID" value="NZ_FOOQ01000004.1"/>
</dbReference>
<dbReference type="InterPro" id="IPR036390">
    <property type="entry name" value="WH_DNA-bd_sf"/>
</dbReference>
<dbReference type="EMBL" id="FOOQ01000004">
    <property type="protein sequence ID" value="SFG81696.1"/>
    <property type="molecule type" value="Genomic_DNA"/>
</dbReference>
<evidence type="ECO:0000259" key="1">
    <source>
        <dbReference type="Pfam" id="PF08350"/>
    </source>
</evidence>
<dbReference type="SUPFAM" id="SSF46785">
    <property type="entry name" value="Winged helix' DNA-binding domain"/>
    <property type="match status" value="1"/>
</dbReference>
<keyword evidence="4" id="KW-1185">Reference proteome</keyword>
<dbReference type="InterPro" id="IPR057527">
    <property type="entry name" value="HVO_A0261-like_N"/>
</dbReference>
<protein>
    <submittedName>
        <fullName evidence="3">Predicted transcriptional regulator, contains HTH domain</fullName>
    </submittedName>
</protein>
<dbReference type="Gene3D" id="1.10.10.10">
    <property type="entry name" value="Winged helix-like DNA-binding domain superfamily/Winged helix DNA-binding domain"/>
    <property type="match status" value="1"/>
</dbReference>
<feature type="domain" description="HVO-A0261-like N-terminal" evidence="2">
    <location>
        <begin position="4"/>
        <end position="90"/>
    </location>
</feature>